<dbReference type="PANTHER" id="PTHR34585">
    <property type="match status" value="1"/>
</dbReference>
<sequence length="101" mass="12101">MEFVCIEAKTFEDMRMALELLKKKVETLSQRHLPKRLDKWLDNQEVCAILHISPRTLQSLRSNGTLSYTQIDRRTYYQEHDIMRLLGMTGCRRKSRKESER</sequence>
<accession>A0AAW5N6B3</accession>
<dbReference type="RefSeq" id="WP_204430068.1">
    <property type="nucleotide sequence ID" value="NZ_JANRHJ010000008.1"/>
</dbReference>
<dbReference type="PANTHER" id="PTHR34585:SF22">
    <property type="entry name" value="HELIX-TURN-HELIX DOMAIN-CONTAINING PROTEIN"/>
    <property type="match status" value="1"/>
</dbReference>
<comment type="caution">
    <text evidence="2">The sequence shown here is derived from an EMBL/GenBank/DDBJ whole genome shotgun (WGS) entry which is preliminary data.</text>
</comment>
<protein>
    <submittedName>
        <fullName evidence="2">Helix-turn-helix domain-containing protein</fullName>
    </submittedName>
</protein>
<dbReference type="SUPFAM" id="SSF46955">
    <property type="entry name" value="Putative DNA-binding domain"/>
    <property type="match status" value="1"/>
</dbReference>
<gene>
    <name evidence="2" type="ORF">NW209_08560</name>
</gene>
<proteinExistence type="predicted"/>
<dbReference type="EMBL" id="JANRHJ010000008">
    <property type="protein sequence ID" value="MCR8874061.1"/>
    <property type="molecule type" value="Genomic_DNA"/>
</dbReference>
<dbReference type="Pfam" id="PF12728">
    <property type="entry name" value="HTH_17"/>
    <property type="match status" value="1"/>
</dbReference>
<dbReference type="InterPro" id="IPR041657">
    <property type="entry name" value="HTH_17"/>
</dbReference>
<feature type="domain" description="Helix-turn-helix" evidence="1">
    <location>
        <begin position="40"/>
        <end position="86"/>
    </location>
</feature>
<keyword evidence="3" id="KW-1185">Reference proteome</keyword>
<organism evidence="2 3">
    <name type="scientific">Phocaeicola barnesiae</name>
    <dbReference type="NCBI Taxonomy" id="376804"/>
    <lineage>
        <taxon>Bacteria</taxon>
        <taxon>Pseudomonadati</taxon>
        <taxon>Bacteroidota</taxon>
        <taxon>Bacteroidia</taxon>
        <taxon>Bacteroidales</taxon>
        <taxon>Bacteroidaceae</taxon>
        <taxon>Phocaeicola</taxon>
    </lineage>
</organism>
<evidence type="ECO:0000313" key="2">
    <source>
        <dbReference type="EMBL" id="MCR8874061.1"/>
    </source>
</evidence>
<evidence type="ECO:0000259" key="1">
    <source>
        <dbReference type="Pfam" id="PF12728"/>
    </source>
</evidence>
<dbReference type="AlphaFoldDB" id="A0AAW5N6B3"/>
<evidence type="ECO:0000313" key="3">
    <source>
        <dbReference type="Proteomes" id="UP001204579"/>
    </source>
</evidence>
<dbReference type="Proteomes" id="UP001204579">
    <property type="component" value="Unassembled WGS sequence"/>
</dbReference>
<dbReference type="InterPro" id="IPR009061">
    <property type="entry name" value="DNA-bd_dom_put_sf"/>
</dbReference>
<reference evidence="2 3" key="1">
    <citation type="submission" date="2022-08" db="EMBL/GenBank/DDBJ databases">
        <authorList>
            <person name="Zeman M."/>
            <person name="Kubasova T."/>
        </authorList>
    </citation>
    <scope>NUCLEOTIDE SEQUENCE [LARGE SCALE GENOMIC DNA]</scope>
    <source>
        <strain evidence="2 3">ET62</strain>
    </source>
</reference>
<name>A0AAW5N6B3_9BACT</name>